<dbReference type="KEGG" id="bgoe:IFJ75_03865"/>
<evidence type="ECO:0000313" key="7">
    <source>
        <dbReference type="Proteomes" id="UP000663918"/>
    </source>
</evidence>
<dbReference type="RefSeq" id="WP_207871421.1">
    <property type="nucleotide sequence ID" value="NZ_CP062222.1"/>
</dbReference>
<keyword evidence="2" id="KW-0175">Coiled coil</keyword>
<proteinExistence type="inferred from homology"/>
<evidence type="ECO:0000256" key="3">
    <source>
        <dbReference type="SAM" id="MobiDB-lite"/>
    </source>
</evidence>
<dbReference type="Gene3D" id="2.40.30.170">
    <property type="match status" value="1"/>
</dbReference>
<name>A0A975C6B5_9CAUL</name>
<comment type="similarity">
    <text evidence="1">Belongs to the membrane fusion protein (MFP) (TC 8.A.1) family.</text>
</comment>
<gene>
    <name evidence="6" type="ORF">IFJ75_03865</name>
</gene>
<evidence type="ECO:0000259" key="4">
    <source>
        <dbReference type="Pfam" id="PF25954"/>
    </source>
</evidence>
<keyword evidence="7" id="KW-1185">Reference proteome</keyword>
<feature type="domain" description="Multidrug resistance protein MdtA-like C-terminal permuted SH3" evidence="5">
    <location>
        <begin position="289"/>
        <end position="349"/>
    </location>
</feature>
<dbReference type="PANTHER" id="PTHR30469:SF16">
    <property type="entry name" value="HAE1 FAMILY EFFLUX PUMP MFP COMPONENT"/>
    <property type="match status" value="1"/>
</dbReference>
<dbReference type="InterPro" id="IPR058627">
    <property type="entry name" value="MdtA-like_C"/>
</dbReference>
<protein>
    <submittedName>
        <fullName evidence="6">Efflux RND transporter periplasmic adaptor subunit</fullName>
    </submittedName>
</protein>
<dbReference type="SUPFAM" id="SSF111369">
    <property type="entry name" value="HlyD-like secretion proteins"/>
    <property type="match status" value="1"/>
</dbReference>
<dbReference type="AlphaFoldDB" id="A0A975C6B5"/>
<feature type="compositionally biased region" description="Gly residues" evidence="3">
    <location>
        <begin position="360"/>
        <end position="377"/>
    </location>
</feature>
<dbReference type="Gene3D" id="2.40.50.100">
    <property type="match status" value="1"/>
</dbReference>
<accession>A0A975C6B5</accession>
<feature type="region of interest" description="Disordered" evidence="3">
    <location>
        <begin position="354"/>
        <end position="385"/>
    </location>
</feature>
<evidence type="ECO:0000313" key="6">
    <source>
        <dbReference type="EMBL" id="QTC92061.1"/>
    </source>
</evidence>
<organism evidence="6 7">
    <name type="scientific">Brevundimonas goettingensis</name>
    <dbReference type="NCBI Taxonomy" id="2774190"/>
    <lineage>
        <taxon>Bacteria</taxon>
        <taxon>Pseudomonadati</taxon>
        <taxon>Pseudomonadota</taxon>
        <taxon>Alphaproteobacteria</taxon>
        <taxon>Caulobacterales</taxon>
        <taxon>Caulobacteraceae</taxon>
        <taxon>Brevundimonas</taxon>
    </lineage>
</organism>
<dbReference type="Gene3D" id="2.40.420.20">
    <property type="match status" value="1"/>
</dbReference>
<dbReference type="InterPro" id="IPR006143">
    <property type="entry name" value="RND_pump_MFP"/>
</dbReference>
<evidence type="ECO:0000259" key="5">
    <source>
        <dbReference type="Pfam" id="PF25967"/>
    </source>
</evidence>
<reference evidence="6" key="1">
    <citation type="submission" date="2020-09" db="EMBL/GenBank/DDBJ databases">
        <title>Brevundimonas sp. LVF2 isolated from a puddle in Goettingen, Germany.</title>
        <authorList>
            <person name="Friedrich I."/>
            <person name="Klassen A."/>
            <person name="Hannes N."/>
            <person name="Schneider D."/>
            <person name="Hertel R."/>
            <person name="Daniel R."/>
        </authorList>
    </citation>
    <scope>NUCLEOTIDE SEQUENCE</scope>
    <source>
        <strain evidence="6">LVF2</strain>
    </source>
</reference>
<dbReference type="EMBL" id="CP062222">
    <property type="protein sequence ID" value="QTC92061.1"/>
    <property type="molecule type" value="Genomic_DNA"/>
</dbReference>
<dbReference type="Proteomes" id="UP000663918">
    <property type="component" value="Chromosome"/>
</dbReference>
<dbReference type="InterPro" id="IPR058792">
    <property type="entry name" value="Beta-barrel_RND_2"/>
</dbReference>
<evidence type="ECO:0000256" key="2">
    <source>
        <dbReference type="SAM" id="Coils"/>
    </source>
</evidence>
<dbReference type="FunFam" id="2.40.30.170:FF:000010">
    <property type="entry name" value="Efflux RND transporter periplasmic adaptor subunit"/>
    <property type="match status" value="1"/>
</dbReference>
<sequence length="385" mass="39733">MIKRHFFLVAAGVMLGLMVLAAVLHIAFAKDEGSAKAAPGGGRGGRGQQVSEATVASRSFSDTIRVLGVARGLKSVNITSNSTELITAVLFRDGQRVAAGAPLVQLQAREEDAGIIEARAEVAQAEREYERYRALAEKGIAPRVTAEQSETALATARASLAAAEARRGDRMIRAPFAGVLGLTTVTSGTLINPGAVITTLDDTSVIRVDFPVPERYLGVLRPGLSLTATADAFGGEAFQGRIALIDTRINETTRAVTARAEFPNPGGRIRPGMLMRVAVAQGERQSAAVPEAAIQYEGQGAFVYRIAKGERGSTAQRVEVETGAVEGGFVEIVSGLSVGEKVVGGGLNRIQPNAPVTVGGARGARQGGGGGGRGGQAPAGQGAAR</sequence>
<dbReference type="PANTHER" id="PTHR30469">
    <property type="entry name" value="MULTIDRUG RESISTANCE PROTEIN MDTA"/>
    <property type="match status" value="1"/>
</dbReference>
<dbReference type="Gene3D" id="1.10.287.470">
    <property type="entry name" value="Helix hairpin bin"/>
    <property type="match status" value="1"/>
</dbReference>
<dbReference type="GO" id="GO:0015562">
    <property type="term" value="F:efflux transmembrane transporter activity"/>
    <property type="evidence" value="ECO:0007669"/>
    <property type="project" value="TreeGrafter"/>
</dbReference>
<dbReference type="NCBIfam" id="TIGR01730">
    <property type="entry name" value="RND_mfp"/>
    <property type="match status" value="1"/>
</dbReference>
<dbReference type="GO" id="GO:1990281">
    <property type="term" value="C:efflux pump complex"/>
    <property type="evidence" value="ECO:0007669"/>
    <property type="project" value="TreeGrafter"/>
</dbReference>
<feature type="coiled-coil region" evidence="2">
    <location>
        <begin position="108"/>
        <end position="166"/>
    </location>
</feature>
<evidence type="ECO:0000256" key="1">
    <source>
        <dbReference type="ARBA" id="ARBA00009477"/>
    </source>
</evidence>
<feature type="domain" description="CusB-like beta-barrel" evidence="4">
    <location>
        <begin position="209"/>
        <end position="281"/>
    </location>
</feature>
<dbReference type="Pfam" id="PF25967">
    <property type="entry name" value="RND-MFP_C"/>
    <property type="match status" value="1"/>
</dbReference>
<dbReference type="Pfam" id="PF25954">
    <property type="entry name" value="Beta-barrel_RND_2"/>
    <property type="match status" value="1"/>
</dbReference>